<dbReference type="PANTHER" id="PTHR36503:SF2">
    <property type="entry name" value="BLR2408 PROTEIN"/>
    <property type="match status" value="1"/>
</dbReference>
<dbReference type="AlphaFoldDB" id="A0A345XTJ1"/>
<dbReference type="Gene3D" id="3.10.180.10">
    <property type="entry name" value="2,3-Dihydroxybiphenyl 1,2-Dioxygenase, domain 1"/>
    <property type="match status" value="1"/>
</dbReference>
<dbReference type="EMBL" id="CP031320">
    <property type="protein sequence ID" value="AXK34957.1"/>
    <property type="molecule type" value="Genomic_DNA"/>
</dbReference>
<sequence length="139" mass="15347">MSKMIFVNLPVKDLARSREFFGKLGFTFNEEMCDQNAAAMVIDEENGIFTMLLVEPFFQTFTTKDVADATKTTEATVALGVESRAAVDELADKALAAGGEAVREPMDEGFMYGRAVYDLDGHLWEFMWMDPAAAPGKQS</sequence>
<evidence type="ECO:0000313" key="3">
    <source>
        <dbReference type="Proteomes" id="UP000254425"/>
    </source>
</evidence>
<dbReference type="KEGG" id="sarm:DVA86_22240"/>
<proteinExistence type="predicted"/>
<dbReference type="InterPro" id="IPR029068">
    <property type="entry name" value="Glyas_Bleomycin-R_OHBP_Dase"/>
</dbReference>
<dbReference type="PANTHER" id="PTHR36503">
    <property type="entry name" value="BLR2520 PROTEIN"/>
    <property type="match status" value="1"/>
</dbReference>
<gene>
    <name evidence="2" type="ORF">DVA86_22240</name>
</gene>
<protein>
    <submittedName>
        <fullName evidence="2">Glyoxalase</fullName>
    </submittedName>
</protein>
<evidence type="ECO:0000313" key="2">
    <source>
        <dbReference type="EMBL" id="AXK34957.1"/>
    </source>
</evidence>
<name>A0A345XTJ1_9ACTN</name>
<dbReference type="InterPro" id="IPR053863">
    <property type="entry name" value="Glyoxy/Ble-like_N"/>
</dbReference>
<feature type="domain" description="VOC" evidence="1">
    <location>
        <begin position="3"/>
        <end position="129"/>
    </location>
</feature>
<accession>A0A345XTJ1</accession>
<organism evidence="2 3">
    <name type="scientific">Streptomyces armeniacus</name>
    <dbReference type="NCBI Taxonomy" id="83291"/>
    <lineage>
        <taxon>Bacteria</taxon>
        <taxon>Bacillati</taxon>
        <taxon>Actinomycetota</taxon>
        <taxon>Actinomycetes</taxon>
        <taxon>Kitasatosporales</taxon>
        <taxon>Streptomycetaceae</taxon>
        <taxon>Streptomyces</taxon>
    </lineage>
</organism>
<dbReference type="Pfam" id="PF22677">
    <property type="entry name" value="Ble-like_N"/>
    <property type="match status" value="1"/>
</dbReference>
<dbReference type="Proteomes" id="UP000254425">
    <property type="component" value="Chromosome"/>
</dbReference>
<keyword evidence="3" id="KW-1185">Reference proteome</keyword>
<dbReference type="SUPFAM" id="SSF54593">
    <property type="entry name" value="Glyoxalase/Bleomycin resistance protein/Dihydroxybiphenyl dioxygenase"/>
    <property type="match status" value="1"/>
</dbReference>
<evidence type="ECO:0000259" key="1">
    <source>
        <dbReference type="PROSITE" id="PS51819"/>
    </source>
</evidence>
<dbReference type="PROSITE" id="PS51819">
    <property type="entry name" value="VOC"/>
    <property type="match status" value="1"/>
</dbReference>
<dbReference type="RefSeq" id="WP_208880782.1">
    <property type="nucleotide sequence ID" value="NZ_CP031320.1"/>
</dbReference>
<reference evidence="2 3" key="1">
    <citation type="submission" date="2018-07" db="EMBL/GenBank/DDBJ databases">
        <title>Draft genome of the type strain Streptomyces armeniacus ATCC 15676.</title>
        <authorList>
            <person name="Labana P."/>
            <person name="Gosse J.T."/>
            <person name="Boddy C.N."/>
        </authorList>
    </citation>
    <scope>NUCLEOTIDE SEQUENCE [LARGE SCALE GENOMIC DNA]</scope>
    <source>
        <strain evidence="2 3">ATCC 15676</strain>
    </source>
</reference>
<dbReference type="InterPro" id="IPR037523">
    <property type="entry name" value="VOC_core"/>
</dbReference>